<feature type="non-terminal residue" evidence="2">
    <location>
        <position position="1"/>
    </location>
</feature>
<evidence type="ECO:0000313" key="2">
    <source>
        <dbReference type="EMBL" id="GAH71383.1"/>
    </source>
</evidence>
<organism evidence="2">
    <name type="scientific">marine sediment metagenome</name>
    <dbReference type="NCBI Taxonomy" id="412755"/>
    <lineage>
        <taxon>unclassified sequences</taxon>
        <taxon>metagenomes</taxon>
        <taxon>ecological metagenomes</taxon>
    </lineage>
</organism>
<reference evidence="2" key="1">
    <citation type="journal article" date="2014" name="Front. Microbiol.">
        <title>High frequency of phylogenetically diverse reductive dehalogenase-homologous genes in deep subseafloor sedimentary metagenomes.</title>
        <authorList>
            <person name="Kawai M."/>
            <person name="Futagami T."/>
            <person name="Toyoda A."/>
            <person name="Takaki Y."/>
            <person name="Nishi S."/>
            <person name="Hori S."/>
            <person name="Arai W."/>
            <person name="Tsubouchi T."/>
            <person name="Morono Y."/>
            <person name="Uchiyama I."/>
            <person name="Ito T."/>
            <person name="Fujiyama A."/>
            <person name="Inagaki F."/>
            <person name="Takami H."/>
        </authorList>
    </citation>
    <scope>NUCLEOTIDE SEQUENCE</scope>
    <source>
        <strain evidence="2">Expedition CK06-06</strain>
    </source>
</reference>
<dbReference type="PANTHER" id="PTHR38431:SF1">
    <property type="entry name" value="BLL2305 PROTEIN"/>
    <property type="match status" value="1"/>
</dbReference>
<protein>
    <recommendedName>
        <fullName evidence="1">PBP domain-containing protein</fullName>
    </recommendedName>
</protein>
<accession>X1JNL2</accession>
<comment type="caution">
    <text evidence="2">The sequence shown here is derived from an EMBL/GenBank/DDBJ whole genome shotgun (WGS) entry which is preliminary data.</text>
</comment>
<evidence type="ECO:0000259" key="1">
    <source>
        <dbReference type="Pfam" id="PF12727"/>
    </source>
</evidence>
<dbReference type="InterPro" id="IPR024370">
    <property type="entry name" value="PBP_domain"/>
</dbReference>
<dbReference type="Pfam" id="PF12727">
    <property type="entry name" value="PBP_like"/>
    <property type="match status" value="1"/>
</dbReference>
<gene>
    <name evidence="2" type="ORF">S03H2_55016</name>
</gene>
<sequence length="139" mass="15161">KRIESLEDLTRSNVKYVNRQRGAGTRVLLDYSLDKLGIVADEISGYQHEEFSHLSVAAAVSSKRADCGLGIAAAAEALGLSFIPLYEERYDLIIPTEFFADSLLSPLLELLATSEFRQAVLSLPGYDVTHMGSLIAELG</sequence>
<feature type="domain" description="PBP" evidence="1">
    <location>
        <begin position="1"/>
        <end position="111"/>
    </location>
</feature>
<proteinExistence type="predicted"/>
<name>X1JNL2_9ZZZZ</name>
<dbReference type="PANTHER" id="PTHR38431">
    <property type="entry name" value="BLL2305 PROTEIN"/>
    <property type="match status" value="1"/>
</dbReference>
<dbReference type="AlphaFoldDB" id="X1JNL2"/>
<dbReference type="EMBL" id="BARU01035115">
    <property type="protein sequence ID" value="GAH71383.1"/>
    <property type="molecule type" value="Genomic_DNA"/>
</dbReference>